<gene>
    <name evidence="1" type="ORF">Nepgr_015962</name>
</gene>
<dbReference type="EMBL" id="BSYO01000013">
    <property type="protein sequence ID" value="GMH14121.1"/>
    <property type="molecule type" value="Genomic_DNA"/>
</dbReference>
<dbReference type="AlphaFoldDB" id="A0AAD3SPL1"/>
<accession>A0AAD3SPL1</accession>
<organism evidence="1 2">
    <name type="scientific">Nepenthes gracilis</name>
    <name type="common">Slender pitcher plant</name>
    <dbReference type="NCBI Taxonomy" id="150966"/>
    <lineage>
        <taxon>Eukaryota</taxon>
        <taxon>Viridiplantae</taxon>
        <taxon>Streptophyta</taxon>
        <taxon>Embryophyta</taxon>
        <taxon>Tracheophyta</taxon>
        <taxon>Spermatophyta</taxon>
        <taxon>Magnoliopsida</taxon>
        <taxon>eudicotyledons</taxon>
        <taxon>Gunneridae</taxon>
        <taxon>Pentapetalae</taxon>
        <taxon>Caryophyllales</taxon>
        <taxon>Nepenthaceae</taxon>
        <taxon>Nepenthes</taxon>
    </lineage>
</organism>
<keyword evidence="2" id="KW-1185">Reference proteome</keyword>
<name>A0AAD3SPL1_NEPGR</name>
<proteinExistence type="predicted"/>
<comment type="caution">
    <text evidence="1">The sequence shown here is derived from an EMBL/GenBank/DDBJ whole genome shotgun (WGS) entry which is preliminary data.</text>
</comment>
<dbReference type="Proteomes" id="UP001279734">
    <property type="component" value="Unassembled WGS sequence"/>
</dbReference>
<sequence>MKTDHLSCKLLCLEGRENVQAAAATGVSVPQPSLVAMWQIAFTVGQCLRSCWSCHYITIVCMGDRNVYEVTKFSQLEKQSFPCPVGRFIWSETPGPSLQRAKSLTCGSNKGAILNVPAIFTTLAGRRSREAESKAWGQLGTGSEGSPRTARQRVTLRLLTSRCDTLWVKMGAIATMIIPTLGTANSAQKDDELPGTKGEDGAIQLAGTNAVVYYSTSVFHSAGAWQAVGNALTGSPNFIQKLEHSAVTLAESLQLGSAVESSSNKADHQANGNLSTQMTVDRCFYIYGSAVIHSTLRTKNELKALHSINFDKFHFVGKSLSIMRHEVGEQAEVFGVTVLKHLTEAISGYNEHVILAELRPLQDNVVSMAQCLQSPLGTPKAHTLARWIYQRYWVRVGLDYFGSEIANFKYYWQRSKRRWDNTSDTC</sequence>
<evidence type="ECO:0000313" key="2">
    <source>
        <dbReference type="Proteomes" id="UP001279734"/>
    </source>
</evidence>
<evidence type="ECO:0000313" key="1">
    <source>
        <dbReference type="EMBL" id="GMH14121.1"/>
    </source>
</evidence>
<protein>
    <submittedName>
        <fullName evidence="1">Uncharacterized protein</fullName>
    </submittedName>
</protein>
<reference evidence="1" key="1">
    <citation type="submission" date="2023-05" db="EMBL/GenBank/DDBJ databases">
        <title>Nepenthes gracilis genome sequencing.</title>
        <authorList>
            <person name="Fukushima K."/>
        </authorList>
    </citation>
    <scope>NUCLEOTIDE SEQUENCE</scope>
    <source>
        <strain evidence="1">SING2019-196</strain>
    </source>
</reference>